<evidence type="ECO:0000256" key="1">
    <source>
        <dbReference type="SAM" id="Coils"/>
    </source>
</evidence>
<evidence type="ECO:0000313" key="4">
    <source>
        <dbReference type="Proteomes" id="UP000324924"/>
    </source>
</evidence>
<feature type="coiled-coil region" evidence="1">
    <location>
        <begin position="181"/>
        <end position="222"/>
    </location>
</feature>
<evidence type="ECO:0000256" key="2">
    <source>
        <dbReference type="SAM" id="SignalP"/>
    </source>
</evidence>
<keyword evidence="4" id="KW-1185">Reference proteome</keyword>
<sequence length="332" mass="38092">MRKIRKYITLISICSSLSAMPSGNGSIPSMSSSPNSLASVQMKSELTAQNLSKLHNELFELTRNWDLDSTSTNLTSDALQKDLQNALNHQKESSDLLAQNVNDLSKLQKLENENHKLNMENTDLKTENDLLHIKLKNAQEKVKYLEEENSVKTRELKERYNSLERSLSTSTKRHETKDLSIAEMREKLEKQTSLKELHEIKAESLQAELNILESKYNQQSSEARKNDELLKFELKIANSEAYVNKTACELYKVSLSDLSNISIDLFMEYLKEKSLDSKIDNDKEKTIKSFLKLIKESKTYDKLINSFNLFKVKQLMAENPSAVKLFSSQNIK</sequence>
<reference evidence="3 4" key="1">
    <citation type="submission" date="2019-08" db="EMBL/GenBank/DDBJ databases">
        <title>Highly reduced genomes of protist endosymbionts show evolutionary convergence.</title>
        <authorList>
            <person name="George E."/>
            <person name="Husnik F."/>
            <person name="Tashyreva D."/>
            <person name="Prokopchuk G."/>
            <person name="Horak A."/>
            <person name="Kwong W.K."/>
            <person name="Lukes J."/>
            <person name="Keeling P.J."/>
        </authorList>
    </citation>
    <scope>NUCLEOTIDE SEQUENCE [LARGE SCALE GENOMIC DNA]</scope>
    <source>
        <strain evidence="3">1604HC</strain>
    </source>
</reference>
<feature type="chain" id="PRO_5022927716" evidence="2">
    <location>
        <begin position="22"/>
        <end position="332"/>
    </location>
</feature>
<feature type="signal peptide" evidence="2">
    <location>
        <begin position="1"/>
        <end position="21"/>
    </location>
</feature>
<gene>
    <name evidence="3" type="ORF">FZC36_00585</name>
</gene>
<dbReference type="KEGG" id="nabu:FZC36_00585"/>
<evidence type="ECO:0000313" key="3">
    <source>
        <dbReference type="EMBL" id="QEK38935.1"/>
    </source>
</evidence>
<accession>A0A5C0UFR8</accession>
<name>A0A5C0UFR8_9PROT</name>
<dbReference type="Proteomes" id="UP000324924">
    <property type="component" value="Chromosome"/>
</dbReference>
<keyword evidence="1" id="KW-0175">Coiled coil</keyword>
<dbReference type="RefSeq" id="WP_148972058.1">
    <property type="nucleotide sequence ID" value="NZ_CP043314.1"/>
</dbReference>
<dbReference type="AlphaFoldDB" id="A0A5C0UFR8"/>
<feature type="coiled-coil region" evidence="1">
    <location>
        <begin position="100"/>
        <end position="155"/>
    </location>
</feature>
<protein>
    <submittedName>
        <fullName evidence="3">Uncharacterized protein</fullName>
    </submittedName>
</protein>
<keyword evidence="2" id="KW-0732">Signal</keyword>
<proteinExistence type="predicted"/>
<organism evidence="3 4">
    <name type="scientific">Candidatus Nesciobacter abundans</name>
    <dbReference type="NCBI Taxonomy" id="2601668"/>
    <lineage>
        <taxon>Bacteria</taxon>
        <taxon>Pseudomonadati</taxon>
        <taxon>Pseudomonadota</taxon>
        <taxon>Alphaproteobacteria</taxon>
        <taxon>Holosporales</taxon>
        <taxon>Holosporaceae</taxon>
        <taxon>Candidatus Nesciobacter</taxon>
    </lineage>
</organism>
<dbReference type="EMBL" id="CP043314">
    <property type="protein sequence ID" value="QEK38935.1"/>
    <property type="molecule type" value="Genomic_DNA"/>
</dbReference>